<evidence type="ECO:0000313" key="2">
    <source>
        <dbReference type="EMBL" id="KKL97804.1"/>
    </source>
</evidence>
<dbReference type="AlphaFoldDB" id="A0A0F9GG79"/>
<organism evidence="2">
    <name type="scientific">marine sediment metagenome</name>
    <dbReference type="NCBI Taxonomy" id="412755"/>
    <lineage>
        <taxon>unclassified sequences</taxon>
        <taxon>metagenomes</taxon>
        <taxon>ecological metagenomes</taxon>
    </lineage>
</organism>
<reference evidence="2" key="1">
    <citation type="journal article" date="2015" name="Nature">
        <title>Complex archaea that bridge the gap between prokaryotes and eukaryotes.</title>
        <authorList>
            <person name="Spang A."/>
            <person name="Saw J.H."/>
            <person name="Jorgensen S.L."/>
            <person name="Zaremba-Niedzwiedzka K."/>
            <person name="Martijn J."/>
            <person name="Lind A.E."/>
            <person name="van Eijk R."/>
            <person name="Schleper C."/>
            <person name="Guy L."/>
            <person name="Ettema T.J."/>
        </authorList>
    </citation>
    <scope>NUCLEOTIDE SEQUENCE</scope>
</reference>
<dbReference type="EMBL" id="LAZR01018077">
    <property type="protein sequence ID" value="KKL97804.1"/>
    <property type="molecule type" value="Genomic_DNA"/>
</dbReference>
<feature type="region of interest" description="Disordered" evidence="1">
    <location>
        <begin position="39"/>
        <end position="107"/>
    </location>
</feature>
<sequence>VRHPRSKEEARHALDWAEAFVAGCPAMTLGEGERASLVLNKQGDTGPGNFADREGTRALSHSTSKEGPQPDRVGSALPKPLALPSAGGGGADLGASPAGAADEGITK</sequence>
<name>A0A0F9GG79_9ZZZZ</name>
<evidence type="ECO:0000256" key="1">
    <source>
        <dbReference type="SAM" id="MobiDB-lite"/>
    </source>
</evidence>
<comment type="caution">
    <text evidence="2">The sequence shown here is derived from an EMBL/GenBank/DDBJ whole genome shotgun (WGS) entry which is preliminary data.</text>
</comment>
<feature type="non-terminal residue" evidence="2">
    <location>
        <position position="1"/>
    </location>
</feature>
<protein>
    <submittedName>
        <fullName evidence="2">Uncharacterized protein</fullName>
    </submittedName>
</protein>
<gene>
    <name evidence="2" type="ORF">LCGC14_1830720</name>
</gene>
<accession>A0A0F9GG79</accession>
<feature type="compositionally biased region" description="Low complexity" evidence="1">
    <location>
        <begin position="74"/>
        <end position="85"/>
    </location>
</feature>
<proteinExistence type="predicted"/>